<gene>
    <name evidence="1" type="ORF">SAMN00808754_0439</name>
</gene>
<dbReference type="EMBL" id="LT838272">
    <property type="protein sequence ID" value="SMB91414.1"/>
    <property type="molecule type" value="Genomic_DNA"/>
</dbReference>
<dbReference type="AlphaFoldDB" id="A0A1W1VEN7"/>
<evidence type="ECO:0000313" key="1">
    <source>
        <dbReference type="EMBL" id="SMB91414.1"/>
    </source>
</evidence>
<keyword evidence="2" id="KW-1185">Reference proteome</keyword>
<proteinExistence type="predicted"/>
<accession>A0A1W1VEN7</accession>
<evidence type="ECO:0000313" key="2">
    <source>
        <dbReference type="Proteomes" id="UP000192569"/>
    </source>
</evidence>
<reference evidence="1 2" key="1">
    <citation type="submission" date="2017-04" db="EMBL/GenBank/DDBJ databases">
        <authorList>
            <person name="Afonso C.L."/>
            <person name="Miller P.J."/>
            <person name="Scott M.A."/>
            <person name="Spackman E."/>
            <person name="Goraichik I."/>
            <person name="Dimitrov K.M."/>
            <person name="Suarez D.L."/>
            <person name="Swayne D.E."/>
        </authorList>
    </citation>
    <scope>NUCLEOTIDE SEQUENCE [LARGE SCALE GENOMIC DNA]</scope>
    <source>
        <strain evidence="1 2">ToBE</strain>
    </source>
</reference>
<name>A0A1W1VEN7_9FIRM</name>
<dbReference type="Proteomes" id="UP000192569">
    <property type="component" value="Chromosome I"/>
</dbReference>
<protein>
    <submittedName>
        <fullName evidence="1">Aromatic amino acid transport protein</fullName>
    </submittedName>
</protein>
<organism evidence="1 2">
    <name type="scientific">Thermanaeromonas toyohensis ToBE</name>
    <dbReference type="NCBI Taxonomy" id="698762"/>
    <lineage>
        <taxon>Bacteria</taxon>
        <taxon>Bacillati</taxon>
        <taxon>Bacillota</taxon>
        <taxon>Clostridia</taxon>
        <taxon>Neomoorellales</taxon>
        <taxon>Neomoorellaceae</taxon>
        <taxon>Thermanaeromonas</taxon>
    </lineage>
</organism>
<dbReference type="STRING" id="698762.SAMN00808754_0439"/>
<sequence>MEPAADACLRCGAPISLITRVLGELPVEAPHRGALCPSCYRDLSPEEYNSYFKS</sequence>